<accession>A0A3R7P6I8</accession>
<dbReference type="AlphaFoldDB" id="A0A3R7P6I8"/>
<sequence length="80" mass="9494">METAMIAQLPARVLTPRPTIERLIHRYGAMPVLWATIRALLMPRKRRARPPDPYHLCPHLRRDIGLPPERPYVPKYYELR</sequence>
<organism evidence="1 2">
    <name type="scientific">Paracoccus methylarcula</name>
    <dbReference type="NCBI Taxonomy" id="72022"/>
    <lineage>
        <taxon>Bacteria</taxon>
        <taxon>Pseudomonadati</taxon>
        <taxon>Pseudomonadota</taxon>
        <taxon>Alphaproteobacteria</taxon>
        <taxon>Rhodobacterales</taxon>
        <taxon>Paracoccaceae</taxon>
        <taxon>Paracoccus</taxon>
    </lineage>
</organism>
<name>A0A3R7P6I8_9RHOB</name>
<evidence type="ECO:0000313" key="1">
    <source>
        <dbReference type="EMBL" id="RNF36194.1"/>
    </source>
</evidence>
<proteinExistence type="predicted"/>
<reference evidence="1" key="1">
    <citation type="submission" date="2018-05" db="EMBL/GenBank/DDBJ databases">
        <title>Reclassification of Methylarcula marina and Methylarcula terricola as Paracoccus methylarcula sp.nov., comb.nov. and Paracoccus terricola comb.nov.</title>
        <authorList>
            <person name="Shmareva M.N."/>
            <person name="Doronina N.V."/>
            <person name="Vasilenko O.V."/>
            <person name="Tarlachkov S.V."/>
            <person name="Trotsenko Y.A."/>
        </authorList>
    </citation>
    <scope>NUCLEOTIDE SEQUENCE [LARGE SCALE GENOMIC DNA]</scope>
    <source>
        <strain evidence="1">VKM B-2159</strain>
    </source>
</reference>
<comment type="caution">
    <text evidence="1">The sequence shown here is derived from an EMBL/GenBank/DDBJ whole genome shotgun (WGS) entry which is preliminary data.</text>
</comment>
<dbReference type="Proteomes" id="UP000238137">
    <property type="component" value="Unassembled WGS sequence"/>
</dbReference>
<keyword evidence="2" id="KW-1185">Reference proteome</keyword>
<protein>
    <submittedName>
        <fullName evidence="1">Uncharacterized protein</fullName>
    </submittedName>
</protein>
<evidence type="ECO:0000313" key="2">
    <source>
        <dbReference type="Proteomes" id="UP000238137"/>
    </source>
</evidence>
<dbReference type="EMBL" id="PXNQ02000001">
    <property type="protein sequence ID" value="RNF36194.1"/>
    <property type="molecule type" value="Genomic_DNA"/>
</dbReference>
<gene>
    <name evidence="1" type="ORF">A7A09_002065</name>
</gene>